<comment type="caution">
    <text evidence="4">The sequence shown here is derived from an EMBL/GenBank/DDBJ whole genome shotgun (WGS) entry which is preliminary data.</text>
</comment>
<accession>A0ABT8CH05</accession>
<dbReference type="HAMAP" id="MF_00795">
    <property type="entry name" value="CutC"/>
    <property type="match status" value="1"/>
</dbReference>
<dbReference type="RefSeq" id="WP_261838953.1">
    <property type="nucleotide sequence ID" value="NZ_AP025458.1"/>
</dbReference>
<proteinExistence type="inferred from homology"/>
<dbReference type="PANTHER" id="PTHR12598">
    <property type="entry name" value="COPPER HOMEOSTASIS PROTEIN CUTC"/>
    <property type="match status" value="1"/>
</dbReference>
<feature type="compositionally biased region" description="Polar residues" evidence="3">
    <location>
        <begin position="205"/>
        <end position="219"/>
    </location>
</feature>
<comment type="caution">
    <text evidence="2">Once thought to be involved in copper homeostasis, experiments in E.coli have shown this is not the case.</text>
</comment>
<organism evidence="4 5">
    <name type="scientific">Vibrio artabrorum</name>
    <dbReference type="NCBI Taxonomy" id="446374"/>
    <lineage>
        <taxon>Bacteria</taxon>
        <taxon>Pseudomonadati</taxon>
        <taxon>Pseudomonadota</taxon>
        <taxon>Gammaproteobacteria</taxon>
        <taxon>Vibrionales</taxon>
        <taxon>Vibrionaceae</taxon>
        <taxon>Vibrio</taxon>
    </lineage>
</organism>
<evidence type="ECO:0000313" key="4">
    <source>
        <dbReference type="EMBL" id="MDN3700182.1"/>
    </source>
</evidence>
<dbReference type="Gene3D" id="3.20.20.380">
    <property type="entry name" value="Copper homeostasis (CutC) domain"/>
    <property type="match status" value="1"/>
</dbReference>
<reference evidence="5" key="1">
    <citation type="journal article" date="2019" name="Int. J. Syst. Evol. Microbiol.">
        <title>The Global Catalogue of Microorganisms (GCM) 10K type strain sequencing project: providing services to taxonomists for standard genome sequencing and annotation.</title>
        <authorList>
            <consortium name="The Broad Institute Genomics Platform"/>
            <consortium name="The Broad Institute Genome Sequencing Center for Infectious Disease"/>
            <person name="Wu L."/>
            <person name="Ma J."/>
        </authorList>
    </citation>
    <scope>NUCLEOTIDE SEQUENCE [LARGE SCALE GENOMIC DNA]</scope>
    <source>
        <strain evidence="5">CECT 7226</strain>
    </source>
</reference>
<keyword evidence="5" id="KW-1185">Reference proteome</keyword>
<gene>
    <name evidence="2" type="primary">cutC</name>
    <name evidence="4" type="ORF">QWY96_03365</name>
</gene>
<sequence length="249" mass="26549">MNTEIEVCIDNLESLHNALSGGANRIELCSSLALGGLTPSFGMMKQAARISSVPVYAMIRPRQGDFIFDADDVMSMLHDIQAAADAGLNGVVLGALTPKGEIDMPTMQTLATKAHQLKLGITFHRAIDQLQDYKVALERIIELGCERVLTSGFAVNAEQGIDVLAAMVKQADGRIDIMAGAGVNAANAKRIQSATQVPALHLSGKSTRPSLMENNSKAQMGSDDIDDYQIPVTDTSKISAVRAALIDNR</sequence>
<dbReference type="SUPFAM" id="SSF110395">
    <property type="entry name" value="CutC-like"/>
    <property type="match status" value="1"/>
</dbReference>
<comment type="similarity">
    <text evidence="1 2">Belongs to the CutC family.</text>
</comment>
<feature type="region of interest" description="Disordered" evidence="3">
    <location>
        <begin position="205"/>
        <end position="226"/>
    </location>
</feature>
<evidence type="ECO:0000256" key="1">
    <source>
        <dbReference type="ARBA" id="ARBA00007768"/>
    </source>
</evidence>
<comment type="subcellular location">
    <subcellularLocation>
        <location evidence="2">Cytoplasm</location>
    </subcellularLocation>
</comment>
<dbReference type="InterPro" id="IPR036822">
    <property type="entry name" value="CutC-like_dom_sf"/>
</dbReference>
<dbReference type="Pfam" id="PF03932">
    <property type="entry name" value="CutC"/>
    <property type="match status" value="1"/>
</dbReference>
<evidence type="ECO:0000256" key="2">
    <source>
        <dbReference type="HAMAP-Rule" id="MF_00795"/>
    </source>
</evidence>
<dbReference type="EMBL" id="JAUFQY010000001">
    <property type="protein sequence ID" value="MDN3700182.1"/>
    <property type="molecule type" value="Genomic_DNA"/>
</dbReference>
<dbReference type="Proteomes" id="UP001223712">
    <property type="component" value="Unassembled WGS sequence"/>
</dbReference>
<evidence type="ECO:0000256" key="3">
    <source>
        <dbReference type="SAM" id="MobiDB-lite"/>
    </source>
</evidence>
<protein>
    <recommendedName>
        <fullName evidence="2">PF03932 family protein CutC</fullName>
    </recommendedName>
</protein>
<keyword evidence="2" id="KW-0963">Cytoplasm</keyword>
<name>A0ABT8CH05_9VIBR</name>
<dbReference type="InterPro" id="IPR005627">
    <property type="entry name" value="CutC-like"/>
</dbReference>
<evidence type="ECO:0000313" key="5">
    <source>
        <dbReference type="Proteomes" id="UP001223712"/>
    </source>
</evidence>
<dbReference type="PANTHER" id="PTHR12598:SF0">
    <property type="entry name" value="COPPER HOMEOSTASIS PROTEIN CUTC HOMOLOG"/>
    <property type="match status" value="1"/>
</dbReference>